<dbReference type="PROSITE" id="PS50082">
    <property type="entry name" value="WD_REPEATS_2"/>
    <property type="match status" value="1"/>
</dbReference>
<dbReference type="PANTHER" id="PTHR46042:SF1">
    <property type="entry name" value="DIPHTHINE METHYLTRANSFERASE"/>
    <property type="match status" value="1"/>
</dbReference>
<comment type="caution">
    <text evidence="10">The sequence shown here is derived from an EMBL/GenBank/DDBJ whole genome shotgun (WGS) entry which is preliminary data.</text>
</comment>
<dbReference type="OrthoDB" id="1930760at2759"/>
<dbReference type="InterPro" id="IPR001680">
    <property type="entry name" value="WD40_rpt"/>
</dbReference>
<evidence type="ECO:0000256" key="7">
    <source>
        <dbReference type="ARBA" id="ARBA00047551"/>
    </source>
</evidence>
<keyword evidence="4" id="KW-0378">Hydrolase</keyword>
<comment type="pathway">
    <text evidence="1">Protein modification; peptidyl-diphthamide biosynthesis.</text>
</comment>
<feature type="region of interest" description="Disordered" evidence="9">
    <location>
        <begin position="461"/>
        <end position="480"/>
    </location>
</feature>
<dbReference type="GO" id="GO:0061685">
    <property type="term" value="F:diphthine methylesterase activity"/>
    <property type="evidence" value="ECO:0007669"/>
    <property type="project" value="UniProtKB-EC"/>
</dbReference>
<dbReference type="GO" id="GO:0017183">
    <property type="term" value="P:protein histidyl modification to diphthamide"/>
    <property type="evidence" value="ECO:0007669"/>
    <property type="project" value="TreeGrafter"/>
</dbReference>
<evidence type="ECO:0000256" key="5">
    <source>
        <dbReference type="ARBA" id="ARBA00038092"/>
    </source>
</evidence>
<protein>
    <recommendedName>
        <fullName evidence="6">methylated diphthine methylhydrolase</fullName>
        <ecNumber evidence="6">3.1.1.97</ecNumber>
    </recommendedName>
</protein>
<dbReference type="InterPro" id="IPR036322">
    <property type="entry name" value="WD40_repeat_dom_sf"/>
</dbReference>
<evidence type="ECO:0000256" key="3">
    <source>
        <dbReference type="ARBA" id="ARBA00022737"/>
    </source>
</evidence>
<feature type="compositionally biased region" description="Basic and acidic residues" evidence="9">
    <location>
        <begin position="471"/>
        <end position="480"/>
    </location>
</feature>
<evidence type="ECO:0000256" key="2">
    <source>
        <dbReference type="ARBA" id="ARBA00022574"/>
    </source>
</evidence>
<dbReference type="EC" id="3.1.1.97" evidence="6"/>
<dbReference type="Gene3D" id="2.130.10.10">
    <property type="entry name" value="YVTN repeat-like/Quinoprotein amine dehydrogenase"/>
    <property type="match status" value="1"/>
</dbReference>
<evidence type="ECO:0000256" key="9">
    <source>
        <dbReference type="SAM" id="MobiDB-lite"/>
    </source>
</evidence>
<proteinExistence type="inferred from homology"/>
<evidence type="ECO:0000256" key="4">
    <source>
        <dbReference type="ARBA" id="ARBA00022801"/>
    </source>
</evidence>
<organism evidence="10 11">
    <name type="scientific">Zosterops borbonicus</name>
    <dbReference type="NCBI Taxonomy" id="364589"/>
    <lineage>
        <taxon>Eukaryota</taxon>
        <taxon>Metazoa</taxon>
        <taxon>Chordata</taxon>
        <taxon>Craniata</taxon>
        <taxon>Vertebrata</taxon>
        <taxon>Euteleostomi</taxon>
        <taxon>Archelosauria</taxon>
        <taxon>Archosauria</taxon>
        <taxon>Dinosauria</taxon>
        <taxon>Saurischia</taxon>
        <taxon>Theropoda</taxon>
        <taxon>Coelurosauria</taxon>
        <taxon>Aves</taxon>
        <taxon>Neognathae</taxon>
        <taxon>Neoaves</taxon>
        <taxon>Telluraves</taxon>
        <taxon>Australaves</taxon>
        <taxon>Passeriformes</taxon>
        <taxon>Sylvioidea</taxon>
        <taxon>Zosteropidae</taxon>
        <taxon>Zosterops</taxon>
    </lineage>
</organism>
<evidence type="ECO:0000256" key="1">
    <source>
        <dbReference type="ARBA" id="ARBA00005156"/>
    </source>
</evidence>
<dbReference type="EMBL" id="SWJQ01000400">
    <property type="protein sequence ID" value="TRZ14904.1"/>
    <property type="molecule type" value="Genomic_DNA"/>
</dbReference>
<reference evidence="10" key="1">
    <citation type="submission" date="2019-04" db="EMBL/GenBank/DDBJ databases">
        <title>Genome assembly of Zosterops borbonicus 15179.</title>
        <authorList>
            <person name="Leroy T."/>
            <person name="Anselmetti Y."/>
            <person name="Tilak M.-K."/>
            <person name="Nabholz B."/>
        </authorList>
    </citation>
    <scope>NUCLEOTIDE SEQUENCE</scope>
    <source>
        <strain evidence="10">HGM_15179</strain>
        <tissue evidence="10">Muscle</tissue>
    </source>
</reference>
<keyword evidence="2 8" id="KW-0853">WD repeat</keyword>
<evidence type="ECO:0000256" key="8">
    <source>
        <dbReference type="PROSITE-ProRule" id="PRU00221"/>
    </source>
</evidence>
<dbReference type="SUPFAM" id="SSF50978">
    <property type="entry name" value="WD40 repeat-like"/>
    <property type="match status" value="1"/>
</dbReference>
<evidence type="ECO:0000256" key="6">
    <source>
        <dbReference type="ARBA" id="ARBA00039131"/>
    </source>
</evidence>
<comment type="catalytic activity">
    <reaction evidence="7">
        <text>diphthine methyl ester-[translation elongation factor 2] + H2O = diphthine-[translation elongation factor 2] + methanol + H(+)</text>
        <dbReference type="Rhea" id="RHEA:42656"/>
        <dbReference type="Rhea" id="RHEA-COMP:10172"/>
        <dbReference type="Rhea" id="RHEA-COMP:10173"/>
        <dbReference type="ChEBI" id="CHEBI:15377"/>
        <dbReference type="ChEBI" id="CHEBI:15378"/>
        <dbReference type="ChEBI" id="CHEBI:17790"/>
        <dbReference type="ChEBI" id="CHEBI:79005"/>
        <dbReference type="ChEBI" id="CHEBI:82696"/>
        <dbReference type="EC" id="3.1.1.97"/>
    </reaction>
</comment>
<dbReference type="SMART" id="SM00320">
    <property type="entry name" value="WD40"/>
    <property type="match status" value="3"/>
</dbReference>
<dbReference type="Proteomes" id="UP000796761">
    <property type="component" value="Unassembled WGS sequence"/>
</dbReference>
<dbReference type="InterPro" id="IPR052415">
    <property type="entry name" value="Diphthine_MTase"/>
</dbReference>
<dbReference type="Pfam" id="PF00400">
    <property type="entry name" value="WD40"/>
    <property type="match status" value="1"/>
</dbReference>
<feature type="repeat" description="WD" evidence="8">
    <location>
        <begin position="231"/>
        <end position="273"/>
    </location>
</feature>
<sequence length="480" mass="52068">MAAPCRTRTLQVVDTEFSADAVEWCPVEGWHSILACGTYHLRAPEQGDSRGGSAACDRTGRLYLYHYNEEQPFIPLSEIQRIDTAAILDIKWCHIPVAEHPMVGIANSTGAVEFCHLTGSEKNSCMLEPRFRVDLGAQRLALSLDWSTGREQCGCPLRVISSDSEGKLNLFSIDESAPSVHVLNQWEAHKFEAWIAAFNYWDTDIVYSGGDDSLLKGWDTRCSPEAPVFTSRRHSMGVCSIQCSPHRENLLATGSYDEHVLLWDSRNMRQPLADTHVEGGVWRLKWHPTCDFVLLAACMQSGFKILDCRGSLGQDLAAACQPLEELVGAAGQGEQRLNVQVQNLKIIYESPTATFDVILDEESESPAVALAAGAGPKLAGDAGLGRGSGLKGSLDLAAQGADPGSGSGSDSGAKRPNGVGLDRGSDSARSPDSPKEMSIVATCSFYDNILHVWKWEMSLVTPPDVPSPKSPSERTAESLH</sequence>
<accession>A0A8K1GBJ3</accession>
<dbReference type="AlphaFoldDB" id="A0A8K1GBJ3"/>
<keyword evidence="3" id="KW-0677">Repeat</keyword>
<evidence type="ECO:0000313" key="10">
    <source>
        <dbReference type="EMBL" id="TRZ14904.1"/>
    </source>
</evidence>
<keyword evidence="11" id="KW-1185">Reference proteome</keyword>
<comment type="similarity">
    <text evidence="5">Belongs to the DPH7 family.</text>
</comment>
<evidence type="ECO:0000313" key="11">
    <source>
        <dbReference type="Proteomes" id="UP000796761"/>
    </source>
</evidence>
<dbReference type="PANTHER" id="PTHR46042">
    <property type="entry name" value="DIPHTHINE METHYLTRANSFERASE"/>
    <property type="match status" value="1"/>
</dbReference>
<feature type="region of interest" description="Disordered" evidence="9">
    <location>
        <begin position="394"/>
        <end position="436"/>
    </location>
</feature>
<gene>
    <name evidence="10" type="ORF">HGM15179_012211</name>
</gene>
<dbReference type="GO" id="GO:0005737">
    <property type="term" value="C:cytoplasm"/>
    <property type="evidence" value="ECO:0007669"/>
    <property type="project" value="TreeGrafter"/>
</dbReference>
<name>A0A8K1GBJ3_9PASS</name>
<dbReference type="InterPro" id="IPR015943">
    <property type="entry name" value="WD40/YVTN_repeat-like_dom_sf"/>
</dbReference>